<accession>A0AAJ1MLU0</accession>
<dbReference type="AlphaFoldDB" id="A0AAJ1MLU0"/>
<feature type="domain" description="Sigma-54 factor interaction" evidence="13">
    <location>
        <begin position="201"/>
        <end position="430"/>
    </location>
</feature>
<evidence type="ECO:0000256" key="10">
    <source>
        <dbReference type="ARBA" id="ARBA00023163"/>
    </source>
</evidence>
<organism evidence="14 15">
    <name type="scientific">Candidatus Thalassospirochaeta sargassi</name>
    <dbReference type="NCBI Taxonomy" id="3119039"/>
    <lineage>
        <taxon>Bacteria</taxon>
        <taxon>Pseudomonadati</taxon>
        <taxon>Spirochaetota</taxon>
        <taxon>Spirochaetia</taxon>
        <taxon>Spirochaetales</taxon>
        <taxon>Spirochaetaceae</taxon>
        <taxon>Candidatus Thalassospirochaeta</taxon>
    </lineage>
</organism>
<evidence type="ECO:0000256" key="3">
    <source>
        <dbReference type="ARBA" id="ARBA00015308"/>
    </source>
</evidence>
<dbReference type="GO" id="GO:0009399">
    <property type="term" value="P:nitrogen fixation"/>
    <property type="evidence" value="ECO:0007669"/>
    <property type="project" value="UniProtKB-UniRule"/>
</dbReference>
<evidence type="ECO:0000256" key="1">
    <source>
        <dbReference type="ARBA" id="ARBA00002167"/>
    </source>
</evidence>
<reference evidence="14 15" key="1">
    <citation type="submission" date="2022-12" db="EMBL/GenBank/DDBJ databases">
        <title>Metagenome assembled genome from gulf of manar.</title>
        <authorList>
            <person name="Kohli P."/>
            <person name="Pk S."/>
            <person name="Venkata Ramana C."/>
            <person name="Sasikala C."/>
        </authorList>
    </citation>
    <scope>NUCLEOTIDE SEQUENCE [LARGE SCALE GENOMIC DNA]</scope>
    <source>
        <strain evidence="14">JB008</strain>
    </source>
</reference>
<name>A0AAJ1MLU0_9SPIO</name>
<dbReference type="Gene3D" id="3.30.450.40">
    <property type="match status" value="1"/>
</dbReference>
<sequence>MTDIRDSHYRRQVIEQSALYEISSILDGSEDLQHAISPILDVLADQLDMKRSTVTLLNRLTDEVQIEAAHGLSEQQRIRGRYSPGEGIIGRVIKSGEYEVIPDISDEPDFLDRTQARASLQGRRNAFICLPIKIEGRVIGTLSIDRVHDGEDDFSSDVRFLSIVASMIAQAVKVRRRVQEEKDRNKELQKKLENKFTPTNIIGKSNAMREVFDLVEQVSNSSATVLIRGESGTGKELVAQAIHYNSPRAHLPFIKVNCAALPESVIESELFGHEKGAFTSAIASRKGRFELAHNGTIFLDEIGELSPMTQVKLLRVLQEQEFERVGGTETIKINVRVIAATNRPLEEMMTSGEFREDLYYRLNVFPVNMPPLRERKSDIILIADAFAEKYGKRNNKEIKRISTPAIELLMSYHWPGNVRELENCIERAVLLTSDGVIHGNLLPPSLQSAESTDSASITGLQAALDRLEVELLEEALKSTKGNMAKAARLLEITERKMGLRVAKYGIDPKKYGS</sequence>
<evidence type="ECO:0000256" key="12">
    <source>
        <dbReference type="RuleBase" id="RU368029"/>
    </source>
</evidence>
<dbReference type="PANTHER" id="PTHR32071:SF57">
    <property type="entry name" value="C4-DICARBOXYLATE TRANSPORT TRANSCRIPTIONAL REGULATORY PROTEIN DCTD"/>
    <property type="match status" value="1"/>
</dbReference>
<dbReference type="Pfam" id="PF02954">
    <property type="entry name" value="HTH_8"/>
    <property type="match status" value="1"/>
</dbReference>
<evidence type="ECO:0000256" key="5">
    <source>
        <dbReference type="ARBA" id="ARBA00022840"/>
    </source>
</evidence>
<keyword evidence="8 12" id="KW-0238">DNA-binding</keyword>
<dbReference type="Pfam" id="PF00158">
    <property type="entry name" value="Sigma54_activat"/>
    <property type="match status" value="1"/>
</dbReference>
<dbReference type="InterPro" id="IPR002078">
    <property type="entry name" value="Sigma_54_int"/>
</dbReference>
<dbReference type="SUPFAM" id="SSF55781">
    <property type="entry name" value="GAF domain-like"/>
    <property type="match status" value="1"/>
</dbReference>
<keyword evidence="10 12" id="KW-0804">Transcription</keyword>
<protein>
    <recommendedName>
        <fullName evidence="3 12">Nif-specific regulatory protein</fullName>
    </recommendedName>
</protein>
<dbReference type="SUPFAM" id="SSF46689">
    <property type="entry name" value="Homeodomain-like"/>
    <property type="match status" value="1"/>
</dbReference>
<dbReference type="Pfam" id="PF01590">
    <property type="entry name" value="GAF"/>
    <property type="match status" value="1"/>
</dbReference>
<evidence type="ECO:0000256" key="7">
    <source>
        <dbReference type="ARBA" id="ARBA00023015"/>
    </source>
</evidence>
<dbReference type="InterPro" id="IPR003018">
    <property type="entry name" value="GAF"/>
</dbReference>
<dbReference type="PROSITE" id="PS00688">
    <property type="entry name" value="SIGMA54_INTERACT_3"/>
    <property type="match status" value="1"/>
</dbReference>
<dbReference type="InterPro" id="IPR025943">
    <property type="entry name" value="Sigma_54_int_dom_ATP-bd_2"/>
</dbReference>
<dbReference type="Gene3D" id="1.10.8.60">
    <property type="match status" value="1"/>
</dbReference>
<keyword evidence="4" id="KW-0547">Nucleotide-binding</keyword>
<dbReference type="PROSITE" id="PS00676">
    <property type="entry name" value="SIGMA54_INTERACT_2"/>
    <property type="match status" value="1"/>
</dbReference>
<evidence type="ECO:0000256" key="4">
    <source>
        <dbReference type="ARBA" id="ARBA00022741"/>
    </source>
</evidence>
<comment type="caution">
    <text evidence="14">The sequence shown here is derived from an EMBL/GenBank/DDBJ whole genome shotgun (WGS) entry which is preliminary data.</text>
</comment>
<evidence type="ECO:0000256" key="8">
    <source>
        <dbReference type="ARBA" id="ARBA00023125"/>
    </source>
</evidence>
<dbReference type="GO" id="GO:0043565">
    <property type="term" value="F:sequence-specific DNA binding"/>
    <property type="evidence" value="ECO:0007669"/>
    <property type="project" value="InterPro"/>
</dbReference>
<dbReference type="CDD" id="cd00009">
    <property type="entry name" value="AAA"/>
    <property type="match status" value="1"/>
</dbReference>
<dbReference type="InterPro" id="IPR003593">
    <property type="entry name" value="AAA+_ATPase"/>
</dbReference>
<dbReference type="Pfam" id="PF25601">
    <property type="entry name" value="AAA_lid_14"/>
    <property type="match status" value="1"/>
</dbReference>
<evidence type="ECO:0000256" key="2">
    <source>
        <dbReference type="ARBA" id="ARBA00011135"/>
    </source>
</evidence>
<dbReference type="PRINTS" id="PR01590">
    <property type="entry name" value="HTHFIS"/>
</dbReference>
<comment type="function">
    <text evidence="1 12">Required for activation of most nif operons, which are directly involved in nitrogen fixation.</text>
</comment>
<dbReference type="InterPro" id="IPR002197">
    <property type="entry name" value="HTH_Fis"/>
</dbReference>
<dbReference type="GO" id="GO:0005524">
    <property type="term" value="F:ATP binding"/>
    <property type="evidence" value="ECO:0007669"/>
    <property type="project" value="UniProtKB-KW"/>
</dbReference>
<dbReference type="GO" id="GO:0000160">
    <property type="term" value="P:phosphorelay signal transduction system"/>
    <property type="evidence" value="ECO:0007669"/>
    <property type="project" value="UniProtKB-UniRule"/>
</dbReference>
<dbReference type="EMBL" id="JAQQAL010000044">
    <property type="protein sequence ID" value="MDC7228271.1"/>
    <property type="molecule type" value="Genomic_DNA"/>
</dbReference>
<evidence type="ECO:0000256" key="9">
    <source>
        <dbReference type="ARBA" id="ARBA00023159"/>
    </source>
</evidence>
<dbReference type="Gene3D" id="1.10.10.60">
    <property type="entry name" value="Homeodomain-like"/>
    <property type="match status" value="1"/>
</dbReference>
<dbReference type="SUPFAM" id="SSF52540">
    <property type="entry name" value="P-loop containing nucleoside triphosphate hydrolases"/>
    <property type="match status" value="1"/>
</dbReference>
<evidence type="ECO:0000313" key="14">
    <source>
        <dbReference type="EMBL" id="MDC7228271.1"/>
    </source>
</evidence>
<gene>
    <name evidence="14" type="primary">nifA</name>
    <name evidence="14" type="ORF">PQJ61_16030</name>
</gene>
<dbReference type="InterPro" id="IPR029016">
    <property type="entry name" value="GAF-like_dom_sf"/>
</dbReference>
<keyword evidence="5" id="KW-0067">ATP-binding</keyword>
<evidence type="ECO:0000259" key="13">
    <source>
        <dbReference type="PROSITE" id="PS50045"/>
    </source>
</evidence>
<dbReference type="FunFam" id="3.40.50.300:FF:000006">
    <property type="entry name" value="DNA-binding transcriptional regulator NtrC"/>
    <property type="match status" value="1"/>
</dbReference>
<dbReference type="InterPro" id="IPR010113">
    <property type="entry name" value="Nif-specific_regulatory_prot"/>
</dbReference>
<keyword evidence="7 12" id="KW-0805">Transcription regulation</keyword>
<dbReference type="PANTHER" id="PTHR32071">
    <property type="entry name" value="TRANSCRIPTIONAL REGULATORY PROTEIN"/>
    <property type="match status" value="1"/>
</dbReference>
<dbReference type="InterPro" id="IPR009057">
    <property type="entry name" value="Homeodomain-like_sf"/>
</dbReference>
<dbReference type="NCBIfam" id="TIGR01817">
    <property type="entry name" value="nifA"/>
    <property type="match status" value="1"/>
</dbReference>
<dbReference type="PROSITE" id="PS50045">
    <property type="entry name" value="SIGMA54_INTERACT_4"/>
    <property type="match status" value="1"/>
</dbReference>
<dbReference type="InterPro" id="IPR027417">
    <property type="entry name" value="P-loop_NTPase"/>
</dbReference>
<evidence type="ECO:0000256" key="11">
    <source>
        <dbReference type="ARBA" id="ARBA00023231"/>
    </source>
</evidence>
<evidence type="ECO:0000313" key="15">
    <source>
        <dbReference type="Proteomes" id="UP001221217"/>
    </source>
</evidence>
<dbReference type="Gene3D" id="3.40.50.300">
    <property type="entry name" value="P-loop containing nucleotide triphosphate hydrolases"/>
    <property type="match status" value="1"/>
</dbReference>
<dbReference type="InterPro" id="IPR025944">
    <property type="entry name" value="Sigma_54_int_dom_CS"/>
</dbReference>
<dbReference type="InterPro" id="IPR058031">
    <property type="entry name" value="AAA_lid_NorR"/>
</dbReference>
<keyword evidence="9 12" id="KW-0010">Activator</keyword>
<dbReference type="PROSITE" id="PS00675">
    <property type="entry name" value="SIGMA54_INTERACT_1"/>
    <property type="match status" value="1"/>
</dbReference>
<keyword evidence="11 12" id="KW-0535">Nitrogen fixation</keyword>
<comment type="subunit">
    <text evidence="2 12">Interacts with sigma-54.</text>
</comment>
<dbReference type="GO" id="GO:0003700">
    <property type="term" value="F:DNA-binding transcription factor activity"/>
    <property type="evidence" value="ECO:0007669"/>
    <property type="project" value="UniProtKB-UniRule"/>
</dbReference>
<proteinExistence type="predicted"/>
<dbReference type="Proteomes" id="UP001221217">
    <property type="component" value="Unassembled WGS sequence"/>
</dbReference>
<dbReference type="SMART" id="SM00382">
    <property type="entry name" value="AAA"/>
    <property type="match status" value="1"/>
</dbReference>
<keyword evidence="6 12" id="KW-0902">Two-component regulatory system</keyword>
<dbReference type="InterPro" id="IPR025662">
    <property type="entry name" value="Sigma_54_int_dom_ATP-bd_1"/>
</dbReference>
<evidence type="ECO:0000256" key="6">
    <source>
        <dbReference type="ARBA" id="ARBA00023012"/>
    </source>
</evidence>
<dbReference type="SMART" id="SM00065">
    <property type="entry name" value="GAF"/>
    <property type="match status" value="1"/>
</dbReference>